<evidence type="ECO:0000313" key="11">
    <source>
        <dbReference type="EMBL" id="GAA1517970.1"/>
    </source>
</evidence>
<keyword evidence="6 8" id="KW-0472">Membrane</keyword>
<dbReference type="Pfam" id="PF00664">
    <property type="entry name" value="ABC_membrane"/>
    <property type="match status" value="1"/>
</dbReference>
<feature type="domain" description="ABC transporter" evidence="9">
    <location>
        <begin position="319"/>
        <end position="593"/>
    </location>
</feature>
<dbReference type="Gene3D" id="1.20.1560.10">
    <property type="entry name" value="ABC transporter type 1, transmembrane domain"/>
    <property type="match status" value="1"/>
</dbReference>
<dbReference type="InterPro" id="IPR027417">
    <property type="entry name" value="P-loop_NTPase"/>
</dbReference>
<evidence type="ECO:0000256" key="8">
    <source>
        <dbReference type="SAM" id="Phobius"/>
    </source>
</evidence>
<keyword evidence="2 8" id="KW-0812">Transmembrane</keyword>
<name>A0ABP4LBC5_9ACTN</name>
<evidence type="ECO:0000256" key="6">
    <source>
        <dbReference type="ARBA" id="ARBA00023136"/>
    </source>
</evidence>
<dbReference type="Pfam" id="PF00005">
    <property type="entry name" value="ABC_tran"/>
    <property type="match status" value="1"/>
</dbReference>
<feature type="region of interest" description="Disordered" evidence="7">
    <location>
        <begin position="420"/>
        <end position="461"/>
    </location>
</feature>
<dbReference type="CDD" id="cd18584">
    <property type="entry name" value="ABC_6TM_AarD_CydD"/>
    <property type="match status" value="1"/>
</dbReference>
<dbReference type="PROSITE" id="PS50929">
    <property type="entry name" value="ABC_TM1F"/>
    <property type="match status" value="1"/>
</dbReference>
<dbReference type="Gene3D" id="3.40.50.300">
    <property type="entry name" value="P-loop containing nucleotide triphosphate hydrolases"/>
    <property type="match status" value="1"/>
</dbReference>
<evidence type="ECO:0000259" key="10">
    <source>
        <dbReference type="PROSITE" id="PS50929"/>
    </source>
</evidence>
<dbReference type="InterPro" id="IPR014216">
    <property type="entry name" value="ABC_transptr_CydD"/>
</dbReference>
<feature type="compositionally biased region" description="Low complexity" evidence="7">
    <location>
        <begin position="420"/>
        <end position="456"/>
    </location>
</feature>
<dbReference type="CDD" id="cd03228">
    <property type="entry name" value="ABCC_MRP_Like"/>
    <property type="match status" value="1"/>
</dbReference>
<dbReference type="InterPro" id="IPR036640">
    <property type="entry name" value="ABC1_TM_sf"/>
</dbReference>
<evidence type="ECO:0000256" key="2">
    <source>
        <dbReference type="ARBA" id="ARBA00022692"/>
    </source>
</evidence>
<dbReference type="SMART" id="SM00382">
    <property type="entry name" value="AAA"/>
    <property type="match status" value="1"/>
</dbReference>
<keyword evidence="5 8" id="KW-1133">Transmembrane helix</keyword>
<feature type="transmembrane region" description="Helical" evidence="8">
    <location>
        <begin position="227"/>
        <end position="247"/>
    </location>
</feature>
<dbReference type="PROSITE" id="PS00211">
    <property type="entry name" value="ABC_TRANSPORTER_1"/>
    <property type="match status" value="1"/>
</dbReference>
<dbReference type="SUPFAM" id="SSF52540">
    <property type="entry name" value="P-loop containing nucleoside triphosphate hydrolases"/>
    <property type="match status" value="1"/>
</dbReference>
<dbReference type="InterPro" id="IPR039421">
    <property type="entry name" value="Type_1_exporter"/>
</dbReference>
<comment type="caution">
    <text evidence="11">The sequence shown here is derived from an EMBL/GenBank/DDBJ whole genome shotgun (WGS) entry which is preliminary data.</text>
</comment>
<proteinExistence type="predicted"/>
<dbReference type="PROSITE" id="PS50893">
    <property type="entry name" value="ABC_TRANSPORTER_2"/>
    <property type="match status" value="1"/>
</dbReference>
<dbReference type="PANTHER" id="PTHR24221:SF590">
    <property type="entry name" value="COMPONENT LINKED WITH THE ASSEMBLY OF CYTOCHROME' TRANSPORT TRANSMEMBRANE ATP-BINDING PROTEIN ABC TRANSPORTER CYDD-RELATED"/>
    <property type="match status" value="1"/>
</dbReference>
<dbReference type="EMBL" id="BAAAQD010000006">
    <property type="protein sequence ID" value="GAA1517970.1"/>
    <property type="molecule type" value="Genomic_DNA"/>
</dbReference>
<feature type="transmembrane region" description="Helical" evidence="8">
    <location>
        <begin position="122"/>
        <end position="142"/>
    </location>
</feature>
<feature type="transmembrane region" description="Helical" evidence="8">
    <location>
        <begin position="12"/>
        <end position="30"/>
    </location>
</feature>
<dbReference type="NCBIfam" id="TIGR02857">
    <property type="entry name" value="CydD"/>
    <property type="match status" value="1"/>
</dbReference>
<feature type="transmembrane region" description="Helical" evidence="8">
    <location>
        <begin position="36"/>
        <end position="57"/>
    </location>
</feature>
<dbReference type="InterPro" id="IPR003439">
    <property type="entry name" value="ABC_transporter-like_ATP-bd"/>
</dbReference>
<dbReference type="PANTHER" id="PTHR24221">
    <property type="entry name" value="ATP-BINDING CASSETTE SUB-FAMILY B"/>
    <property type="match status" value="1"/>
</dbReference>
<keyword evidence="12" id="KW-1185">Reference proteome</keyword>
<feature type="domain" description="ABC transmembrane type-1" evidence="10">
    <location>
        <begin position="15"/>
        <end position="290"/>
    </location>
</feature>
<dbReference type="InterPro" id="IPR017871">
    <property type="entry name" value="ABC_transporter-like_CS"/>
</dbReference>
<evidence type="ECO:0000256" key="7">
    <source>
        <dbReference type="SAM" id="MobiDB-lite"/>
    </source>
</evidence>
<keyword evidence="4" id="KW-0067">ATP-binding</keyword>
<organism evidence="11 12">
    <name type="scientific">Dactylosporangium maewongense</name>
    <dbReference type="NCBI Taxonomy" id="634393"/>
    <lineage>
        <taxon>Bacteria</taxon>
        <taxon>Bacillati</taxon>
        <taxon>Actinomycetota</taxon>
        <taxon>Actinomycetes</taxon>
        <taxon>Micromonosporales</taxon>
        <taxon>Micromonosporaceae</taxon>
        <taxon>Dactylosporangium</taxon>
    </lineage>
</organism>
<dbReference type="InterPro" id="IPR003593">
    <property type="entry name" value="AAA+_ATPase"/>
</dbReference>
<dbReference type="SUPFAM" id="SSF90123">
    <property type="entry name" value="ABC transporter transmembrane region"/>
    <property type="match status" value="1"/>
</dbReference>
<gene>
    <name evidence="11" type="ORF">GCM10009827_036300</name>
</gene>
<feature type="transmembrane region" description="Helical" evidence="8">
    <location>
        <begin position="148"/>
        <end position="166"/>
    </location>
</feature>
<dbReference type="RefSeq" id="WP_344503114.1">
    <property type="nucleotide sequence ID" value="NZ_BAAAQD010000006.1"/>
</dbReference>
<reference evidence="12" key="1">
    <citation type="journal article" date="2019" name="Int. J. Syst. Evol. Microbiol.">
        <title>The Global Catalogue of Microorganisms (GCM) 10K type strain sequencing project: providing services to taxonomists for standard genome sequencing and annotation.</title>
        <authorList>
            <consortium name="The Broad Institute Genomics Platform"/>
            <consortium name="The Broad Institute Genome Sequencing Center for Infectious Disease"/>
            <person name="Wu L."/>
            <person name="Ma J."/>
        </authorList>
    </citation>
    <scope>NUCLEOTIDE SEQUENCE [LARGE SCALE GENOMIC DNA]</scope>
    <source>
        <strain evidence="12">JCM 15933</strain>
    </source>
</reference>
<sequence length="593" mass="61546">MDRRLLRLGPVRHYATVLAGSAVLAAILIVGQAVSLATLLTGFTTNAALTCLAFVVLRGAHGAVAGAVAGRATARVKAHLRAELLGAATARGPGWLGGQRAGELATLAGRGVDGLDGYLSSYLPQVFLAVTVPLATLGWLAFTDLTSAIVVGVTLPLIPVFGVLVGKQTGARTKHQWHLLQRLGGHFLDTVIGLPTLRTFGAERSQVRRVRAMADAYRVATMRTLRLAFLSALVLELVATVSVALVAVPVGLRLLDGKLTLAAALVVLLLAPEAYLPLRALGTKFHASQEGLAASAEIFKVLDAAPVPPVRAAPRLPDARFAGLVFDRVEVRYGDVVALRDLTLEVMHGDRVALVGPSGGGKSTLLSLVLGFVTPASGRVLVDGADLADLDLTAWRARLAWMPQRPHLFAGTVTDNIRLGAPPASPGASPDSSGALSGLPGAASGLPGAAPDSSGAFSGLSGAPRPLNRKYQHSPWLDQDVVDAAVAADADAFIRALPQGYDTDLGRHGLSSGQRQRLAMARAFLRRDTADLLLLDEPTARLDAASEAAVIDAAARLAVDRTALLVAHRPALLSIATRVVEIKDGVASAVVAA</sequence>
<comment type="subcellular location">
    <subcellularLocation>
        <location evidence="1">Cell membrane</location>
        <topology evidence="1">Multi-pass membrane protein</topology>
    </subcellularLocation>
</comment>
<dbReference type="InterPro" id="IPR011527">
    <property type="entry name" value="ABC1_TM_dom"/>
</dbReference>
<accession>A0ABP4LBC5</accession>
<evidence type="ECO:0000256" key="4">
    <source>
        <dbReference type="ARBA" id="ARBA00022840"/>
    </source>
</evidence>
<evidence type="ECO:0000256" key="1">
    <source>
        <dbReference type="ARBA" id="ARBA00004651"/>
    </source>
</evidence>
<evidence type="ECO:0000259" key="9">
    <source>
        <dbReference type="PROSITE" id="PS50893"/>
    </source>
</evidence>
<protein>
    <recommendedName>
        <fullName evidence="13">Thiol reductant ABC exporter subunit CydD</fullName>
    </recommendedName>
</protein>
<evidence type="ECO:0008006" key="13">
    <source>
        <dbReference type="Google" id="ProtNLM"/>
    </source>
</evidence>
<evidence type="ECO:0000256" key="3">
    <source>
        <dbReference type="ARBA" id="ARBA00022741"/>
    </source>
</evidence>
<evidence type="ECO:0000313" key="12">
    <source>
        <dbReference type="Proteomes" id="UP001501470"/>
    </source>
</evidence>
<evidence type="ECO:0000256" key="5">
    <source>
        <dbReference type="ARBA" id="ARBA00022989"/>
    </source>
</evidence>
<keyword evidence="3" id="KW-0547">Nucleotide-binding</keyword>
<dbReference type="Proteomes" id="UP001501470">
    <property type="component" value="Unassembled WGS sequence"/>
</dbReference>